<dbReference type="SUPFAM" id="SSF46785">
    <property type="entry name" value="Winged helix' DNA-binding domain"/>
    <property type="match status" value="1"/>
</dbReference>
<dbReference type="InterPro" id="IPR000524">
    <property type="entry name" value="Tscrpt_reg_HTH_GntR"/>
</dbReference>
<dbReference type="PANTHER" id="PTHR38445:SF9">
    <property type="entry name" value="HTH-TYPE TRANSCRIPTIONAL REPRESSOR YTRA"/>
    <property type="match status" value="1"/>
</dbReference>
<feature type="domain" description="HTH gntR-type" evidence="4">
    <location>
        <begin position="7"/>
        <end position="75"/>
    </location>
</feature>
<reference evidence="5" key="1">
    <citation type="journal article" date="2021" name="PeerJ">
        <title>Extensive microbial diversity within the chicken gut microbiome revealed by metagenomics and culture.</title>
        <authorList>
            <person name="Gilroy R."/>
            <person name="Ravi A."/>
            <person name="Getino M."/>
            <person name="Pursley I."/>
            <person name="Horton D.L."/>
            <person name="Alikhan N.F."/>
            <person name="Baker D."/>
            <person name="Gharbi K."/>
            <person name="Hall N."/>
            <person name="Watson M."/>
            <person name="Adriaenssens E.M."/>
            <person name="Foster-Nyarko E."/>
            <person name="Jarju S."/>
            <person name="Secka A."/>
            <person name="Antonio M."/>
            <person name="Oren A."/>
            <person name="Chaudhuri R.R."/>
            <person name="La Ragione R."/>
            <person name="Hildebrand F."/>
            <person name="Pallen M.J."/>
        </authorList>
    </citation>
    <scope>NUCLEOTIDE SEQUENCE</scope>
    <source>
        <strain evidence="5">CHK192-19661</strain>
    </source>
</reference>
<evidence type="ECO:0000313" key="6">
    <source>
        <dbReference type="Proteomes" id="UP000824025"/>
    </source>
</evidence>
<evidence type="ECO:0000256" key="1">
    <source>
        <dbReference type="ARBA" id="ARBA00023015"/>
    </source>
</evidence>
<dbReference type="Pfam" id="PF00392">
    <property type="entry name" value="GntR"/>
    <property type="match status" value="1"/>
</dbReference>
<proteinExistence type="predicted"/>
<dbReference type="GO" id="GO:0003700">
    <property type="term" value="F:DNA-binding transcription factor activity"/>
    <property type="evidence" value="ECO:0007669"/>
    <property type="project" value="InterPro"/>
</dbReference>
<dbReference type="Gene3D" id="1.10.10.10">
    <property type="entry name" value="Winged helix-like DNA-binding domain superfamily/Winged helix DNA-binding domain"/>
    <property type="match status" value="1"/>
</dbReference>
<dbReference type="PANTHER" id="PTHR38445">
    <property type="entry name" value="HTH-TYPE TRANSCRIPTIONAL REPRESSOR YTRA"/>
    <property type="match status" value="1"/>
</dbReference>
<evidence type="ECO:0000313" key="5">
    <source>
        <dbReference type="EMBL" id="HIZ09382.1"/>
    </source>
</evidence>
<comment type="caution">
    <text evidence="5">The sequence shown here is derived from an EMBL/GenBank/DDBJ whole genome shotgun (WGS) entry which is preliminary data.</text>
</comment>
<dbReference type="Proteomes" id="UP000824025">
    <property type="component" value="Unassembled WGS sequence"/>
</dbReference>
<reference evidence="5" key="2">
    <citation type="submission" date="2021-04" db="EMBL/GenBank/DDBJ databases">
        <authorList>
            <person name="Gilroy R."/>
        </authorList>
    </citation>
    <scope>NUCLEOTIDE SEQUENCE</scope>
    <source>
        <strain evidence="5">CHK192-19661</strain>
    </source>
</reference>
<protein>
    <submittedName>
        <fullName evidence="5">GntR family transcriptional regulator</fullName>
    </submittedName>
</protein>
<keyword evidence="3" id="KW-0804">Transcription</keyword>
<gene>
    <name evidence="5" type="ORF">H9726_02720</name>
</gene>
<dbReference type="AlphaFoldDB" id="A0A9D2D665"/>
<evidence type="ECO:0000259" key="4">
    <source>
        <dbReference type="PROSITE" id="PS50949"/>
    </source>
</evidence>
<dbReference type="EMBL" id="DXCF01000015">
    <property type="protein sequence ID" value="HIZ09382.1"/>
    <property type="molecule type" value="Genomic_DNA"/>
</dbReference>
<evidence type="ECO:0000256" key="2">
    <source>
        <dbReference type="ARBA" id="ARBA00023125"/>
    </source>
</evidence>
<dbReference type="SMART" id="SM00345">
    <property type="entry name" value="HTH_GNTR"/>
    <property type="match status" value="1"/>
</dbReference>
<name>A0A9D2D665_9FIRM</name>
<dbReference type="InterPro" id="IPR036388">
    <property type="entry name" value="WH-like_DNA-bd_sf"/>
</dbReference>
<dbReference type="PROSITE" id="PS50949">
    <property type="entry name" value="HTH_GNTR"/>
    <property type="match status" value="1"/>
</dbReference>
<accession>A0A9D2D665</accession>
<keyword evidence="1" id="KW-0805">Transcription regulation</keyword>
<sequence length="120" mass="13565">MNFKSNETIWSQIIEYVKKKIFSGAFACGQRLPAIRDFAVTCRVNPNTVVRVYAQLEEEGLIYTDGTNGKFVTADAAFIARRREEYLRAKAGAFAEEMRGAGVGKQELERLIREALPEEK</sequence>
<keyword evidence="2" id="KW-0238">DNA-binding</keyword>
<organism evidence="5 6">
    <name type="scientific">Candidatus Borkfalkia avicola</name>
    <dbReference type="NCBI Taxonomy" id="2838503"/>
    <lineage>
        <taxon>Bacteria</taxon>
        <taxon>Bacillati</taxon>
        <taxon>Bacillota</taxon>
        <taxon>Clostridia</taxon>
        <taxon>Christensenellales</taxon>
        <taxon>Christensenellaceae</taxon>
        <taxon>Candidatus Borkfalkia</taxon>
    </lineage>
</organism>
<dbReference type="InterPro" id="IPR036390">
    <property type="entry name" value="WH_DNA-bd_sf"/>
</dbReference>
<dbReference type="GO" id="GO:0003677">
    <property type="term" value="F:DNA binding"/>
    <property type="evidence" value="ECO:0007669"/>
    <property type="project" value="UniProtKB-KW"/>
</dbReference>
<evidence type="ECO:0000256" key="3">
    <source>
        <dbReference type="ARBA" id="ARBA00023163"/>
    </source>
</evidence>
<dbReference type="CDD" id="cd07377">
    <property type="entry name" value="WHTH_GntR"/>
    <property type="match status" value="1"/>
</dbReference>